<dbReference type="STRING" id="1348853.LK12_06045"/>
<dbReference type="Proteomes" id="UP000031057">
    <property type="component" value="Unassembled WGS sequence"/>
</dbReference>
<feature type="domain" description="Bacteriophage phiJL001 Gp84 C-terminal" evidence="1">
    <location>
        <begin position="186"/>
        <end position="264"/>
    </location>
</feature>
<dbReference type="EMBL" id="JTDI01000002">
    <property type="protein sequence ID" value="KHK92372.1"/>
    <property type="molecule type" value="Genomic_DNA"/>
</dbReference>
<name>A0A0B1ZTC2_9SPHN</name>
<comment type="caution">
    <text evidence="2">The sequence shown here is derived from an EMBL/GenBank/DDBJ whole genome shotgun (WGS) entry which is preliminary data.</text>
</comment>
<organism evidence="2 3">
    <name type="scientific">Novosphingobium malaysiense</name>
    <dbReference type="NCBI Taxonomy" id="1348853"/>
    <lineage>
        <taxon>Bacteria</taxon>
        <taxon>Pseudomonadati</taxon>
        <taxon>Pseudomonadota</taxon>
        <taxon>Alphaproteobacteria</taxon>
        <taxon>Sphingomonadales</taxon>
        <taxon>Sphingomonadaceae</taxon>
        <taxon>Novosphingobium</taxon>
    </lineage>
</organism>
<dbReference type="RefSeq" id="WP_039280722.1">
    <property type="nucleotide sequence ID" value="NZ_JTDI01000002.1"/>
</dbReference>
<dbReference type="AlphaFoldDB" id="A0A0B1ZTC2"/>
<sequence>MSRVWFAGDLETAATFWRVLRRDGVTLGFTTHDRDLWFDGVLHRASPGMVPAAIRKSADLEPDSAEVRGALTHEAITGEDLAAGRFDGAQVRIGVVDWETRDREVLYAGIIGAIREEDGGFSADLVSRKAELHRDPVPRTSPTCRAAFCGPGCNLNPMRFSREVSLSSVDPATNSVQFAEAIDVDLYVGGTLLWLDGPEASFVSGIVAGNGSGGLVLDRPIDETMQNGTRARLREGCDHTLDTCGERFANAANFRGEPFLPGNDLLTRYPPPAG</sequence>
<reference evidence="2 3" key="1">
    <citation type="submission" date="2014-10" db="EMBL/GenBank/DDBJ databases">
        <title>Genome sequence of Novosphingobium malaysiense MUSC 273(T).</title>
        <authorList>
            <person name="Lee L.-H."/>
        </authorList>
    </citation>
    <scope>NUCLEOTIDE SEQUENCE [LARGE SCALE GENOMIC DNA]</scope>
    <source>
        <strain evidence="2 3">MUSC 273</strain>
    </source>
</reference>
<accession>A0A0B1ZTC2</accession>
<protein>
    <recommendedName>
        <fullName evidence="1">Bacteriophage phiJL001 Gp84 C-terminal domain-containing protein</fullName>
    </recommendedName>
</protein>
<proteinExistence type="predicted"/>
<dbReference type="InterPro" id="IPR018964">
    <property type="entry name" value="Phage_phiJL001_Gp84_C"/>
</dbReference>
<keyword evidence="3" id="KW-1185">Reference proteome</keyword>
<dbReference type="NCBIfam" id="TIGR02218">
    <property type="entry name" value="phg_TIGR02218"/>
    <property type="match status" value="1"/>
</dbReference>
<evidence type="ECO:0000259" key="1">
    <source>
        <dbReference type="Pfam" id="PF09356"/>
    </source>
</evidence>
<dbReference type="Pfam" id="PF09356">
    <property type="entry name" value="Phage_BR0599"/>
    <property type="match status" value="1"/>
</dbReference>
<evidence type="ECO:0000313" key="3">
    <source>
        <dbReference type="Proteomes" id="UP000031057"/>
    </source>
</evidence>
<gene>
    <name evidence="2" type="ORF">LK12_06045</name>
</gene>
<dbReference type="Pfam" id="PF09931">
    <property type="entry name" value="Phage_phiJL001_Gp84_N"/>
    <property type="match status" value="1"/>
</dbReference>
<evidence type="ECO:0000313" key="2">
    <source>
        <dbReference type="EMBL" id="KHK92372.1"/>
    </source>
</evidence>
<dbReference type="InterPro" id="IPR011928">
    <property type="entry name" value="Phage_phiJL001_Gp84"/>
</dbReference>
<dbReference type="OrthoDB" id="1633386at2"/>